<accession>A0A1B8HPK1</accession>
<evidence type="ECO:0000313" key="2">
    <source>
        <dbReference type="Proteomes" id="UP000092247"/>
    </source>
</evidence>
<dbReference type="AlphaFoldDB" id="A0A1B8HPK1"/>
<name>A0A1B8HPK1_9GAMM</name>
<organism evidence="1 2">
    <name type="scientific">Morganella psychrotolerans</name>
    <dbReference type="NCBI Taxonomy" id="368603"/>
    <lineage>
        <taxon>Bacteria</taxon>
        <taxon>Pseudomonadati</taxon>
        <taxon>Pseudomonadota</taxon>
        <taxon>Gammaproteobacteria</taxon>
        <taxon>Enterobacterales</taxon>
        <taxon>Morganellaceae</taxon>
        <taxon>Morganella</taxon>
    </lineage>
</organism>
<proteinExistence type="predicted"/>
<gene>
    <name evidence="1" type="ORF">AYY17_00140</name>
</gene>
<evidence type="ECO:0000313" key="1">
    <source>
        <dbReference type="EMBL" id="OBU11210.1"/>
    </source>
</evidence>
<dbReference type="Proteomes" id="UP000092247">
    <property type="component" value="Unassembled WGS sequence"/>
</dbReference>
<reference evidence="1 2" key="1">
    <citation type="submission" date="2016-06" db="EMBL/GenBank/DDBJ databases">
        <authorList>
            <person name="Kjaerup R.B."/>
            <person name="Dalgaard T.S."/>
            <person name="Juul-Madsen H.R."/>
        </authorList>
    </citation>
    <scope>NUCLEOTIDE SEQUENCE [LARGE SCALE GENOMIC DNA]</scope>
    <source>
        <strain evidence="1 2">GCSL-Mp3</strain>
    </source>
</reference>
<sequence length="78" mass="8764">MKRILTRQYQQYTVTTDTKLFDIDAVKLSISNSLCFGLFDGDTQIGVADRKVSPYNLPVDQPENSAIVRQFYSSIGQG</sequence>
<dbReference type="RefSeq" id="WP_067420304.1">
    <property type="nucleotide sequence ID" value="NZ_LZEX01000001.1"/>
</dbReference>
<dbReference type="EMBL" id="LZEX01000001">
    <property type="protein sequence ID" value="OBU11210.1"/>
    <property type="molecule type" value="Genomic_DNA"/>
</dbReference>
<comment type="caution">
    <text evidence="1">The sequence shown here is derived from an EMBL/GenBank/DDBJ whole genome shotgun (WGS) entry which is preliminary data.</text>
</comment>
<protein>
    <submittedName>
        <fullName evidence="1">Uncharacterized protein</fullName>
    </submittedName>
</protein>